<gene>
    <name evidence="3" type="ORF">H9757_10510</name>
</gene>
<evidence type="ECO:0000313" key="4">
    <source>
        <dbReference type="Proteomes" id="UP000823894"/>
    </source>
</evidence>
<dbReference type="EMBL" id="DWWK01000170">
    <property type="protein sequence ID" value="HJC39472.1"/>
    <property type="molecule type" value="Genomic_DNA"/>
</dbReference>
<comment type="caution">
    <text evidence="3">The sequence shown here is derived from an EMBL/GenBank/DDBJ whole genome shotgun (WGS) entry which is preliminary data.</text>
</comment>
<protein>
    <recommendedName>
        <fullName evidence="5">DUF4367 domain-containing protein</fullName>
    </recommendedName>
</protein>
<keyword evidence="2" id="KW-0812">Transmembrane</keyword>
<dbReference type="Proteomes" id="UP000823894">
    <property type="component" value="Unassembled WGS sequence"/>
</dbReference>
<organism evidence="3 4">
    <name type="scientific">Candidatus Mediterraneibacter faecigallinarum</name>
    <dbReference type="NCBI Taxonomy" id="2838669"/>
    <lineage>
        <taxon>Bacteria</taxon>
        <taxon>Bacillati</taxon>
        <taxon>Bacillota</taxon>
        <taxon>Clostridia</taxon>
        <taxon>Lachnospirales</taxon>
        <taxon>Lachnospiraceae</taxon>
        <taxon>Mediterraneibacter</taxon>
    </lineage>
</organism>
<feature type="compositionally biased region" description="Polar residues" evidence="1">
    <location>
        <begin position="41"/>
        <end position="50"/>
    </location>
</feature>
<reference evidence="3" key="1">
    <citation type="journal article" date="2021" name="PeerJ">
        <title>Extensive microbial diversity within the chicken gut microbiome revealed by metagenomics and culture.</title>
        <authorList>
            <person name="Gilroy R."/>
            <person name="Ravi A."/>
            <person name="Getino M."/>
            <person name="Pursley I."/>
            <person name="Horton D.L."/>
            <person name="Alikhan N.F."/>
            <person name="Baker D."/>
            <person name="Gharbi K."/>
            <person name="Hall N."/>
            <person name="Watson M."/>
            <person name="Adriaenssens E.M."/>
            <person name="Foster-Nyarko E."/>
            <person name="Jarju S."/>
            <person name="Secka A."/>
            <person name="Antonio M."/>
            <person name="Oren A."/>
            <person name="Chaudhuri R.R."/>
            <person name="La Ragione R."/>
            <person name="Hildebrand F."/>
            <person name="Pallen M.J."/>
        </authorList>
    </citation>
    <scope>NUCLEOTIDE SEQUENCE</scope>
    <source>
        <strain evidence="3">ChiGjej1B1-1692</strain>
    </source>
</reference>
<reference evidence="3" key="2">
    <citation type="submission" date="2021-04" db="EMBL/GenBank/DDBJ databases">
        <authorList>
            <person name="Gilroy R."/>
        </authorList>
    </citation>
    <scope>NUCLEOTIDE SEQUENCE</scope>
    <source>
        <strain evidence="3">ChiGjej1B1-1692</strain>
    </source>
</reference>
<sequence>MKKEYTQNEMEQILRNDAEIPESVDRRMKETYEKLGLVENTGITENTDGKQNGRRTVRRRRPRAWVSAAAAAAVIAGLGLTAFAAARALNVTVKEEDGKVEQQVSVEPTQKEAHKIEVTAGYVPEGYVYQEEGPFSGKYRNEATGGGMTLIPYNAAEVYWFNMTGDDRLEVIYNQEDFVGTVETNGMTANLFQTDSIYEDDNSVTQNAYVFNEEEGYAIQVYLRGTGLPEDEVLKVAQNLQVTILDETVAYATDEEIEAEKEMKASYRMQKGSIESSRVHQIGDVITAPDSVQSTDLADLQYTVKDAQILDTLPLDQYPKENYVPDYDSAVAPLLNEDGTLKPHIRYPYTVSTGGIDKDRGKEVNGKFLAVTIDITNTADAAGEFEITPELTLLRKANMDESGSYEEFEYIEGTKAYLELNGDGAPFYQSVQQFTENRKKHVRFAEIGAGETIECTFVYVVDEDCVENACLEFFSTGGSSLYPYVKLAD</sequence>
<evidence type="ECO:0008006" key="5">
    <source>
        <dbReference type="Google" id="ProtNLM"/>
    </source>
</evidence>
<evidence type="ECO:0000256" key="1">
    <source>
        <dbReference type="SAM" id="MobiDB-lite"/>
    </source>
</evidence>
<accession>A0A9D2NWZ8</accession>
<feature type="region of interest" description="Disordered" evidence="1">
    <location>
        <begin position="41"/>
        <end position="60"/>
    </location>
</feature>
<keyword evidence="2" id="KW-1133">Transmembrane helix</keyword>
<keyword evidence="2" id="KW-0472">Membrane</keyword>
<evidence type="ECO:0000313" key="3">
    <source>
        <dbReference type="EMBL" id="HJC39472.1"/>
    </source>
</evidence>
<proteinExistence type="predicted"/>
<dbReference type="AlphaFoldDB" id="A0A9D2NWZ8"/>
<name>A0A9D2NWZ8_9FIRM</name>
<feature type="transmembrane region" description="Helical" evidence="2">
    <location>
        <begin position="64"/>
        <end position="86"/>
    </location>
</feature>
<evidence type="ECO:0000256" key="2">
    <source>
        <dbReference type="SAM" id="Phobius"/>
    </source>
</evidence>